<dbReference type="GO" id="GO:0000156">
    <property type="term" value="F:phosphorelay response regulator activity"/>
    <property type="evidence" value="ECO:0007669"/>
    <property type="project" value="TreeGrafter"/>
</dbReference>
<dbReference type="PROSITE" id="PS51755">
    <property type="entry name" value="OMPR_PHOB"/>
    <property type="match status" value="1"/>
</dbReference>
<dbReference type="GO" id="GO:0032993">
    <property type="term" value="C:protein-DNA complex"/>
    <property type="evidence" value="ECO:0007669"/>
    <property type="project" value="TreeGrafter"/>
</dbReference>
<dbReference type="SMART" id="SM00448">
    <property type="entry name" value="REC"/>
    <property type="match status" value="1"/>
</dbReference>
<dbReference type="RefSeq" id="WP_111899000.1">
    <property type="nucleotide sequence ID" value="NZ_CP033459.1"/>
</dbReference>
<dbReference type="InterPro" id="IPR036388">
    <property type="entry name" value="WH-like_DNA-bd_sf"/>
</dbReference>
<dbReference type="CDD" id="cd00383">
    <property type="entry name" value="trans_reg_C"/>
    <property type="match status" value="1"/>
</dbReference>
<feature type="modified residue" description="4-aspartylphosphate" evidence="4">
    <location>
        <position position="60"/>
    </location>
</feature>
<keyword evidence="2" id="KW-0902">Two-component regulatory system</keyword>
<evidence type="ECO:0000313" key="8">
    <source>
        <dbReference type="EMBL" id="QFQ12688.1"/>
    </source>
</evidence>
<protein>
    <submittedName>
        <fullName evidence="8">DNA-binding response regulator</fullName>
    </submittedName>
</protein>
<evidence type="ECO:0000256" key="2">
    <source>
        <dbReference type="ARBA" id="ARBA00023012"/>
    </source>
</evidence>
<dbReference type="PANTHER" id="PTHR48111">
    <property type="entry name" value="REGULATOR OF RPOS"/>
    <property type="match status" value="1"/>
</dbReference>
<dbReference type="PANTHER" id="PTHR48111:SF40">
    <property type="entry name" value="PHOSPHATE REGULON TRANSCRIPTIONAL REGULATORY PROTEIN PHOB"/>
    <property type="match status" value="1"/>
</dbReference>
<evidence type="ECO:0000256" key="4">
    <source>
        <dbReference type="PROSITE-ProRule" id="PRU00169"/>
    </source>
</evidence>
<organism evidence="8 9">
    <name type="scientific">Pseudoprevotella muciniphila</name>
    <dbReference type="NCBI Taxonomy" id="2133944"/>
    <lineage>
        <taxon>Bacteria</taxon>
        <taxon>Pseudomonadati</taxon>
        <taxon>Bacteroidota</taxon>
        <taxon>Bacteroidia</taxon>
        <taxon>Bacteroidales</taxon>
        <taxon>Prevotellaceae</taxon>
        <taxon>Pseudoprevotella</taxon>
    </lineage>
</organism>
<evidence type="ECO:0000256" key="5">
    <source>
        <dbReference type="PROSITE-ProRule" id="PRU01091"/>
    </source>
</evidence>
<dbReference type="Pfam" id="PF00072">
    <property type="entry name" value="Response_reg"/>
    <property type="match status" value="1"/>
</dbReference>
<dbReference type="Proteomes" id="UP000249375">
    <property type="component" value="Chromosome"/>
</dbReference>
<dbReference type="InterPro" id="IPR001867">
    <property type="entry name" value="OmpR/PhoB-type_DNA-bd"/>
</dbReference>
<dbReference type="InterPro" id="IPR039420">
    <property type="entry name" value="WalR-like"/>
</dbReference>
<dbReference type="GO" id="GO:0000976">
    <property type="term" value="F:transcription cis-regulatory region binding"/>
    <property type="evidence" value="ECO:0007669"/>
    <property type="project" value="TreeGrafter"/>
</dbReference>
<dbReference type="Gene3D" id="1.10.10.10">
    <property type="entry name" value="Winged helix-like DNA-binding domain superfamily/Winged helix DNA-binding domain"/>
    <property type="match status" value="1"/>
</dbReference>
<evidence type="ECO:0000256" key="1">
    <source>
        <dbReference type="ARBA" id="ARBA00022553"/>
    </source>
</evidence>
<name>A0A5P8E6X4_9BACT</name>
<dbReference type="SUPFAM" id="SSF52172">
    <property type="entry name" value="CheY-like"/>
    <property type="match status" value="1"/>
</dbReference>
<sequence>MTEKKKILVVDDEPDLCEILSFNLAAAGYDTVTAMSAEQAKEILQDAEYQEKGFHLLLLDVMLTGKSGFELAEQLRADEQTKQIPIIFITAKDTEEDTLRGFSLGADDYVAKPFSVREVLARVKAVLNRVQTRKTKESHDVSNLIAYDTLEMHLDTKTLTVDGKIVGLTRTEWDLLLLLLSHQSKVYSRQQILESVWPRDVVVTNRSVDVAIARLRKKIERYGDCIITKSGFGYCFQPTKE</sequence>
<dbReference type="InterPro" id="IPR011006">
    <property type="entry name" value="CheY-like_superfamily"/>
</dbReference>
<dbReference type="KEGG" id="alq:C7Y71_006460"/>
<reference evidence="8 9" key="1">
    <citation type="submission" date="2018-11" db="EMBL/GenBank/DDBJ databases">
        <authorList>
            <person name="Na S.W."/>
            <person name="Baik M."/>
        </authorList>
    </citation>
    <scope>NUCLEOTIDE SEQUENCE [LARGE SCALE GENOMIC DNA]</scope>
    <source>
        <strain evidence="8 9">E39</strain>
    </source>
</reference>
<dbReference type="GO" id="GO:0006355">
    <property type="term" value="P:regulation of DNA-templated transcription"/>
    <property type="evidence" value="ECO:0007669"/>
    <property type="project" value="InterPro"/>
</dbReference>
<dbReference type="InterPro" id="IPR001789">
    <property type="entry name" value="Sig_transdc_resp-reg_receiver"/>
</dbReference>
<dbReference type="SMART" id="SM00862">
    <property type="entry name" value="Trans_reg_C"/>
    <property type="match status" value="1"/>
</dbReference>
<dbReference type="Gene3D" id="3.40.50.2300">
    <property type="match status" value="1"/>
</dbReference>
<dbReference type="GO" id="GO:0005829">
    <property type="term" value="C:cytosol"/>
    <property type="evidence" value="ECO:0007669"/>
    <property type="project" value="TreeGrafter"/>
</dbReference>
<evidence type="ECO:0000259" key="7">
    <source>
        <dbReference type="PROSITE" id="PS51755"/>
    </source>
</evidence>
<dbReference type="OrthoDB" id="9790442at2"/>
<accession>A0A5P8E6X4</accession>
<evidence type="ECO:0000259" key="6">
    <source>
        <dbReference type="PROSITE" id="PS50110"/>
    </source>
</evidence>
<dbReference type="EMBL" id="CP033459">
    <property type="protein sequence ID" value="QFQ12688.1"/>
    <property type="molecule type" value="Genomic_DNA"/>
</dbReference>
<evidence type="ECO:0000313" key="9">
    <source>
        <dbReference type="Proteomes" id="UP000249375"/>
    </source>
</evidence>
<dbReference type="AlphaFoldDB" id="A0A5P8E6X4"/>
<keyword evidence="3 5" id="KW-0238">DNA-binding</keyword>
<feature type="domain" description="Response regulatory" evidence="6">
    <location>
        <begin position="6"/>
        <end position="127"/>
    </location>
</feature>
<dbReference type="PROSITE" id="PS50110">
    <property type="entry name" value="RESPONSE_REGULATORY"/>
    <property type="match status" value="1"/>
</dbReference>
<feature type="domain" description="OmpR/PhoB-type" evidence="7">
    <location>
        <begin position="142"/>
        <end position="238"/>
    </location>
</feature>
<evidence type="ECO:0000256" key="3">
    <source>
        <dbReference type="ARBA" id="ARBA00023125"/>
    </source>
</evidence>
<gene>
    <name evidence="8" type="ORF">C7Y71_006460</name>
</gene>
<proteinExistence type="predicted"/>
<feature type="DNA-binding region" description="OmpR/PhoB-type" evidence="5">
    <location>
        <begin position="142"/>
        <end position="238"/>
    </location>
</feature>
<keyword evidence="9" id="KW-1185">Reference proteome</keyword>
<keyword evidence="1 4" id="KW-0597">Phosphoprotein</keyword>
<dbReference type="Pfam" id="PF00486">
    <property type="entry name" value="Trans_reg_C"/>
    <property type="match status" value="1"/>
</dbReference>